<dbReference type="InterPro" id="IPR036390">
    <property type="entry name" value="WH_DNA-bd_sf"/>
</dbReference>
<dbReference type="InterPro" id="IPR018334">
    <property type="entry name" value="ArsR_HTH"/>
</dbReference>
<keyword evidence="7" id="KW-1185">Reference proteome</keyword>
<dbReference type="Gene3D" id="1.10.10.10">
    <property type="entry name" value="Winged helix-like DNA-binding domain superfamily/Winged helix DNA-binding domain"/>
    <property type="match status" value="1"/>
</dbReference>
<dbReference type="SUPFAM" id="SSF46785">
    <property type="entry name" value="Winged helix' DNA-binding domain"/>
    <property type="match status" value="1"/>
</dbReference>
<dbReference type="EMBL" id="JARZFX010000007">
    <property type="protein sequence ID" value="MEC5424677.1"/>
    <property type="molecule type" value="Genomic_DNA"/>
</dbReference>
<feature type="domain" description="HTH arsR-type" evidence="5">
    <location>
        <begin position="23"/>
        <end position="118"/>
    </location>
</feature>
<evidence type="ECO:0000313" key="7">
    <source>
        <dbReference type="Proteomes" id="UP001335737"/>
    </source>
</evidence>
<gene>
    <name evidence="6" type="ORF">QGM71_14345</name>
</gene>
<dbReference type="PRINTS" id="PR00778">
    <property type="entry name" value="HTHARSR"/>
</dbReference>
<evidence type="ECO:0000256" key="2">
    <source>
        <dbReference type="ARBA" id="ARBA00023125"/>
    </source>
</evidence>
<comment type="caution">
    <text evidence="6">The sequence shown here is derived from an EMBL/GenBank/DDBJ whole genome shotgun (WGS) entry which is preliminary data.</text>
</comment>
<reference evidence="6 7" key="1">
    <citation type="journal article" date="2024" name="Int. J. Syst. Evol. Microbiol.">
        <title>Virgibacillus tibetensis sp. nov., isolated from salt lake on the Tibetan Plateau of China.</title>
        <authorList>
            <person name="Phurbu D."/>
            <person name="Liu Z.-X."/>
            <person name="Wang R."/>
            <person name="Zheng Y.-Y."/>
            <person name="Liu H.-C."/>
            <person name="Zhou Y.-G."/>
            <person name="Yu Y.-J."/>
            <person name="Li A.-H."/>
        </authorList>
    </citation>
    <scope>NUCLEOTIDE SEQUENCE [LARGE SCALE GENOMIC DNA]</scope>
    <source>
        <strain evidence="6 7">C22-A2</strain>
    </source>
</reference>
<dbReference type="SMART" id="SM00418">
    <property type="entry name" value="HTH_ARSR"/>
    <property type="match status" value="1"/>
</dbReference>
<dbReference type="InterPro" id="IPR001845">
    <property type="entry name" value="HTH_ArsR_DNA-bd_dom"/>
</dbReference>
<dbReference type="InterPro" id="IPR036388">
    <property type="entry name" value="WH-like_DNA-bd_sf"/>
</dbReference>
<organism evidence="6 7">
    <name type="scientific">Virgibacillus tibetensis</name>
    <dbReference type="NCBI Taxonomy" id="3042313"/>
    <lineage>
        <taxon>Bacteria</taxon>
        <taxon>Bacillati</taxon>
        <taxon>Bacillota</taxon>
        <taxon>Bacilli</taxon>
        <taxon>Bacillales</taxon>
        <taxon>Bacillaceae</taxon>
        <taxon>Virgibacillus</taxon>
    </lineage>
</organism>
<protein>
    <submittedName>
        <fullName evidence="6">Metalloregulator ArsR/SmtB family transcription factor</fullName>
    </submittedName>
</protein>
<evidence type="ECO:0000259" key="5">
    <source>
        <dbReference type="PROSITE" id="PS50987"/>
    </source>
</evidence>
<dbReference type="RefSeq" id="WP_327608241.1">
    <property type="nucleotide sequence ID" value="NZ_JARZFX010000007.1"/>
</dbReference>
<sequence length="122" mass="13911">MPKDICEVTCVHIDKVKRVKQLMVNEPIAEVSTIYKLLADPNRLQIAYALLIEEELCVCDIAAILEATTATTSHHLRKLYKAGIAAYRKEGKLVYYSLYDSHIKELIQQAFVHMKEHSTHVS</sequence>
<evidence type="ECO:0000313" key="6">
    <source>
        <dbReference type="EMBL" id="MEC5424677.1"/>
    </source>
</evidence>
<dbReference type="InterPro" id="IPR011991">
    <property type="entry name" value="ArsR-like_HTH"/>
</dbReference>
<dbReference type="InterPro" id="IPR051011">
    <property type="entry name" value="Metal_resp_trans_reg"/>
</dbReference>
<dbReference type="PANTHER" id="PTHR43132:SF6">
    <property type="entry name" value="HTH-TYPE TRANSCRIPTIONAL REPRESSOR CZRA"/>
    <property type="match status" value="1"/>
</dbReference>
<dbReference type="CDD" id="cd00090">
    <property type="entry name" value="HTH_ARSR"/>
    <property type="match status" value="1"/>
</dbReference>
<evidence type="ECO:0000256" key="1">
    <source>
        <dbReference type="ARBA" id="ARBA00023015"/>
    </source>
</evidence>
<keyword evidence="1" id="KW-0805">Transcription regulation</keyword>
<proteinExistence type="predicted"/>
<keyword evidence="3" id="KW-0804">Transcription</keyword>
<dbReference type="NCBIfam" id="NF033788">
    <property type="entry name" value="HTH_metalloreg"/>
    <property type="match status" value="1"/>
</dbReference>
<evidence type="ECO:0000256" key="3">
    <source>
        <dbReference type="ARBA" id="ARBA00023163"/>
    </source>
</evidence>
<dbReference type="Pfam" id="PF01022">
    <property type="entry name" value="HTH_5"/>
    <property type="match status" value="1"/>
</dbReference>
<keyword evidence="2" id="KW-0238">DNA-binding</keyword>
<keyword evidence="4" id="KW-0105">Cadmium resistance</keyword>
<accession>A0ABU6KH83</accession>
<dbReference type="PROSITE" id="PS00846">
    <property type="entry name" value="HTH_ARSR_1"/>
    <property type="match status" value="1"/>
</dbReference>
<dbReference type="PANTHER" id="PTHR43132">
    <property type="entry name" value="ARSENICAL RESISTANCE OPERON REPRESSOR ARSR-RELATED"/>
    <property type="match status" value="1"/>
</dbReference>
<dbReference type="Proteomes" id="UP001335737">
    <property type="component" value="Unassembled WGS sequence"/>
</dbReference>
<name>A0ABU6KH83_9BACI</name>
<dbReference type="PROSITE" id="PS50987">
    <property type="entry name" value="HTH_ARSR_2"/>
    <property type="match status" value="1"/>
</dbReference>
<evidence type="ECO:0000256" key="4">
    <source>
        <dbReference type="ARBA" id="ARBA00043263"/>
    </source>
</evidence>